<dbReference type="Proteomes" id="UP000001554">
    <property type="component" value="Chromosome 19"/>
</dbReference>
<dbReference type="RefSeq" id="XP_035662823.1">
    <property type="nucleotide sequence ID" value="XM_035806930.1"/>
</dbReference>
<dbReference type="PANTHER" id="PTHR10199:SF100">
    <property type="entry name" value="THROMBOSPONDIN, ISOFORM A"/>
    <property type="match status" value="1"/>
</dbReference>
<dbReference type="InterPro" id="IPR003367">
    <property type="entry name" value="Thrombospondin_3-like_rpt"/>
</dbReference>
<keyword evidence="4 6" id="KW-0106">Calcium</keyword>
<evidence type="ECO:0000256" key="3">
    <source>
        <dbReference type="ARBA" id="ARBA00022737"/>
    </source>
</evidence>
<reference evidence="10" key="2">
    <citation type="submission" date="2025-08" db="UniProtKB">
        <authorList>
            <consortium name="RefSeq"/>
        </authorList>
    </citation>
    <scope>IDENTIFICATION</scope>
    <source>
        <strain evidence="10">S238N-H82</strain>
        <tissue evidence="10">Testes</tissue>
    </source>
</reference>
<evidence type="ECO:0000313" key="9">
    <source>
        <dbReference type="Proteomes" id="UP000001554"/>
    </source>
</evidence>
<evidence type="ECO:0000313" key="10">
    <source>
        <dbReference type="RefSeq" id="XP_035662823.1"/>
    </source>
</evidence>
<organism evidence="9 10">
    <name type="scientific">Branchiostoma floridae</name>
    <name type="common">Florida lancelet</name>
    <name type="synonym">Amphioxus</name>
    <dbReference type="NCBI Taxonomy" id="7739"/>
    <lineage>
        <taxon>Eukaryota</taxon>
        <taxon>Metazoa</taxon>
        <taxon>Chordata</taxon>
        <taxon>Cephalochordata</taxon>
        <taxon>Leptocardii</taxon>
        <taxon>Amphioxiformes</taxon>
        <taxon>Branchiostomatidae</taxon>
        <taxon>Branchiostoma</taxon>
    </lineage>
</organism>
<gene>
    <name evidence="10" type="primary">LOC118406672</name>
</gene>
<dbReference type="GO" id="GO:0005509">
    <property type="term" value="F:calcium ion binding"/>
    <property type="evidence" value="ECO:0007669"/>
    <property type="project" value="UniProtKB-UniRule"/>
</dbReference>
<dbReference type="InterPro" id="IPR017897">
    <property type="entry name" value="Thrombospondin_3_rpt"/>
</dbReference>
<evidence type="ECO:0000256" key="4">
    <source>
        <dbReference type="ARBA" id="ARBA00022837"/>
    </source>
</evidence>
<dbReference type="Gene3D" id="4.10.1080.10">
    <property type="entry name" value="TSP type-3 repeat"/>
    <property type="match status" value="1"/>
</dbReference>
<dbReference type="GO" id="GO:0007155">
    <property type="term" value="P:cell adhesion"/>
    <property type="evidence" value="ECO:0007669"/>
    <property type="project" value="InterPro"/>
</dbReference>
<feature type="compositionally biased region" description="Acidic residues" evidence="7">
    <location>
        <begin position="11"/>
        <end position="32"/>
    </location>
</feature>
<evidence type="ECO:0000256" key="2">
    <source>
        <dbReference type="ARBA" id="ARBA00022729"/>
    </source>
</evidence>
<dbReference type="KEGG" id="bfo:118406672"/>
<keyword evidence="1" id="KW-0245">EGF-like domain</keyword>
<feature type="region of interest" description="Disordered" evidence="7">
    <location>
        <begin position="1"/>
        <end position="32"/>
    </location>
</feature>
<dbReference type="GeneID" id="118406672"/>
<proteinExistence type="predicted"/>
<dbReference type="Gene3D" id="2.60.120.200">
    <property type="match status" value="1"/>
</dbReference>
<dbReference type="PANTHER" id="PTHR10199">
    <property type="entry name" value="THROMBOSPONDIN"/>
    <property type="match status" value="1"/>
</dbReference>
<dbReference type="Pfam" id="PF05735">
    <property type="entry name" value="TSP_C"/>
    <property type="match status" value="1"/>
</dbReference>
<keyword evidence="5" id="KW-0325">Glycoprotein</keyword>
<protein>
    <submittedName>
        <fullName evidence="10">Cartilage oligomeric matrix protein-like</fullName>
    </submittedName>
</protein>
<accession>A0A9J7HNV4</accession>
<evidence type="ECO:0000256" key="5">
    <source>
        <dbReference type="ARBA" id="ARBA00023180"/>
    </source>
</evidence>
<dbReference type="Pfam" id="PF02412">
    <property type="entry name" value="TSP_3"/>
    <property type="match status" value="2"/>
</dbReference>
<keyword evidence="2" id="KW-0732">Signal</keyword>
<dbReference type="InterPro" id="IPR008859">
    <property type="entry name" value="Thrombospondin_C"/>
</dbReference>
<feature type="domain" description="TSP C-terminal" evidence="8">
    <location>
        <begin position="84"/>
        <end position="240"/>
    </location>
</feature>
<dbReference type="GO" id="GO:0005576">
    <property type="term" value="C:extracellular region"/>
    <property type="evidence" value="ECO:0007669"/>
    <property type="project" value="InterPro"/>
</dbReference>
<evidence type="ECO:0000259" key="8">
    <source>
        <dbReference type="PROSITE" id="PS51236"/>
    </source>
</evidence>
<name>A0A9J7HNV4_BRAFL</name>
<dbReference type="PROSITE" id="PS51236">
    <property type="entry name" value="TSP_CTER"/>
    <property type="match status" value="1"/>
</dbReference>
<evidence type="ECO:0000256" key="7">
    <source>
        <dbReference type="SAM" id="MobiDB-lite"/>
    </source>
</evidence>
<reference evidence="9" key="1">
    <citation type="journal article" date="2020" name="Nat. Ecol. Evol.">
        <title>Deeply conserved synteny resolves early events in vertebrate evolution.</title>
        <authorList>
            <person name="Simakov O."/>
            <person name="Marletaz F."/>
            <person name="Yue J.X."/>
            <person name="O'Connell B."/>
            <person name="Jenkins J."/>
            <person name="Brandt A."/>
            <person name="Calef R."/>
            <person name="Tung C.H."/>
            <person name="Huang T.K."/>
            <person name="Schmutz J."/>
            <person name="Satoh N."/>
            <person name="Yu J.K."/>
            <person name="Putnam N.H."/>
            <person name="Green R.E."/>
            <person name="Rokhsar D.S."/>
        </authorList>
    </citation>
    <scope>NUCLEOTIDE SEQUENCE [LARGE SCALE GENOMIC DNA]</scope>
    <source>
        <strain evidence="9">S238N-H82</strain>
    </source>
</reference>
<sequence>MMEPNSAQLDTDNDGQGDECDDDDDNDTVLDDVDNCRLVPNMDQADFDGNGVGDVCTLDFDKDGVMDADDVCPENNIVSSTDFRNYVTVNLGDANSNNPAPQWEFLNEGAEITQELNSDPGMILGTTRFGSVDYRGTFFVNTQVDDDFVGFVFSYQSNSRFYLVSWKQAGDGSGGQAGVQLKLVDSTTGPGQDLALALWKAAEVQGQTKLLWEDPNKLGWSDKTAYRWEMKHLPAVGLIR</sequence>
<evidence type="ECO:0000256" key="1">
    <source>
        <dbReference type="ARBA" id="ARBA00022536"/>
    </source>
</evidence>
<evidence type="ECO:0000256" key="6">
    <source>
        <dbReference type="PROSITE-ProRule" id="PRU00634"/>
    </source>
</evidence>
<dbReference type="OrthoDB" id="14563at2759"/>
<dbReference type="AlphaFoldDB" id="A0A9J7HNV4"/>
<feature type="repeat" description="TSP type-3" evidence="6">
    <location>
        <begin position="9"/>
        <end position="44"/>
    </location>
</feature>
<dbReference type="PROSITE" id="PS51234">
    <property type="entry name" value="TSP3"/>
    <property type="match status" value="1"/>
</dbReference>
<dbReference type="SUPFAM" id="SSF49899">
    <property type="entry name" value="Concanavalin A-like lectins/glucanases"/>
    <property type="match status" value="1"/>
</dbReference>
<keyword evidence="9" id="KW-1185">Reference proteome</keyword>
<dbReference type="InterPro" id="IPR028974">
    <property type="entry name" value="TSP_type-3_rpt"/>
</dbReference>
<dbReference type="SUPFAM" id="SSF103647">
    <property type="entry name" value="TSP type-3 repeat"/>
    <property type="match status" value="1"/>
</dbReference>
<dbReference type="InterPro" id="IPR013320">
    <property type="entry name" value="ConA-like_dom_sf"/>
</dbReference>
<keyword evidence="3" id="KW-0677">Repeat</keyword>